<gene>
    <name evidence="4" type="ORF">SAMN06295984_2357</name>
</gene>
<dbReference type="InterPro" id="IPR000792">
    <property type="entry name" value="Tscrpt_reg_LuxR_C"/>
</dbReference>
<feature type="transmembrane region" description="Helical" evidence="2">
    <location>
        <begin position="151"/>
        <end position="177"/>
    </location>
</feature>
<reference evidence="5" key="1">
    <citation type="submission" date="2017-04" db="EMBL/GenBank/DDBJ databases">
        <authorList>
            <person name="Varghese N."/>
            <person name="Submissions S."/>
        </authorList>
    </citation>
    <scope>NUCLEOTIDE SEQUENCE [LARGE SCALE GENOMIC DNA]</scope>
    <source>
        <strain evidence="5">UI2</strain>
    </source>
</reference>
<organism evidence="4 5">
    <name type="scientific">Sphingopyxis terrae subsp. ummariensis</name>
    <dbReference type="NCBI Taxonomy" id="429001"/>
    <lineage>
        <taxon>Bacteria</taxon>
        <taxon>Pseudomonadati</taxon>
        <taxon>Pseudomonadota</taxon>
        <taxon>Alphaproteobacteria</taxon>
        <taxon>Sphingomonadales</taxon>
        <taxon>Sphingomonadaceae</taxon>
        <taxon>Sphingopyxis</taxon>
    </lineage>
</organism>
<dbReference type="PROSITE" id="PS00622">
    <property type="entry name" value="HTH_LUXR_1"/>
    <property type="match status" value="1"/>
</dbReference>
<proteinExistence type="predicted"/>
<dbReference type="InterPro" id="IPR016032">
    <property type="entry name" value="Sig_transdc_resp-reg_C-effctor"/>
</dbReference>
<keyword evidence="5" id="KW-1185">Reference proteome</keyword>
<dbReference type="SUPFAM" id="SSF46894">
    <property type="entry name" value="C-terminal effector domain of the bipartite response regulators"/>
    <property type="match status" value="1"/>
</dbReference>
<keyword evidence="2" id="KW-0472">Membrane</keyword>
<evidence type="ECO:0000313" key="5">
    <source>
        <dbReference type="Proteomes" id="UP000194469"/>
    </source>
</evidence>
<keyword evidence="4" id="KW-0238">DNA-binding</keyword>
<dbReference type="CDD" id="cd06170">
    <property type="entry name" value="LuxR_C_like"/>
    <property type="match status" value="1"/>
</dbReference>
<evidence type="ECO:0000259" key="3">
    <source>
        <dbReference type="PROSITE" id="PS50043"/>
    </source>
</evidence>
<evidence type="ECO:0000256" key="1">
    <source>
        <dbReference type="SAM" id="MobiDB-lite"/>
    </source>
</evidence>
<keyword evidence="2" id="KW-0812">Transmembrane</keyword>
<dbReference type="Gene3D" id="1.10.10.10">
    <property type="entry name" value="Winged helix-like DNA-binding domain superfamily/Winged helix DNA-binding domain"/>
    <property type="match status" value="1"/>
</dbReference>
<keyword evidence="2" id="KW-1133">Transmembrane helix</keyword>
<protein>
    <submittedName>
        <fullName evidence="4">DNA-binding transcriptional regulator, CsgD family</fullName>
    </submittedName>
</protein>
<feature type="region of interest" description="Disordered" evidence="1">
    <location>
        <begin position="101"/>
        <end position="125"/>
    </location>
</feature>
<dbReference type="Pfam" id="PF00196">
    <property type="entry name" value="GerE"/>
    <property type="match status" value="1"/>
</dbReference>
<dbReference type="PROSITE" id="PS50043">
    <property type="entry name" value="HTH_LUXR_2"/>
    <property type="match status" value="1"/>
</dbReference>
<dbReference type="InterPro" id="IPR036388">
    <property type="entry name" value="WH-like_DNA-bd_sf"/>
</dbReference>
<dbReference type="GO" id="GO:0003677">
    <property type="term" value="F:DNA binding"/>
    <property type="evidence" value="ECO:0007669"/>
    <property type="project" value="UniProtKB-KW"/>
</dbReference>
<evidence type="ECO:0000313" key="4">
    <source>
        <dbReference type="EMBL" id="SMQ76937.1"/>
    </source>
</evidence>
<dbReference type="AlphaFoldDB" id="A0A1Y6FQI2"/>
<feature type="domain" description="HTH luxR-type" evidence="3">
    <location>
        <begin position="3"/>
        <end position="68"/>
    </location>
</feature>
<dbReference type="SMART" id="SM00421">
    <property type="entry name" value="HTH_LUXR"/>
    <property type="match status" value="1"/>
</dbReference>
<dbReference type="Proteomes" id="UP000194469">
    <property type="component" value="Unassembled WGS sequence"/>
</dbReference>
<name>A0A1Y6FQI2_9SPHN</name>
<dbReference type="GO" id="GO:0006355">
    <property type="term" value="P:regulation of DNA-templated transcription"/>
    <property type="evidence" value="ECO:0007669"/>
    <property type="project" value="InterPro"/>
</dbReference>
<evidence type="ECO:0000256" key="2">
    <source>
        <dbReference type="SAM" id="Phobius"/>
    </source>
</evidence>
<accession>A0A1Y6FQI2</accession>
<sequence>MGKDSGIGSLSAGEIDCLKAVGEGLASKEIARVLGLSPHTVDARLKSACAKLDTKSRFVAAKIWAESAGAADGAVSAAASTNLVYEKFDLPDYERLADKGASAGDGVGPDDLEQRDRQVGGAGSASDDAAAWLEPSHPIATFFGGENRLSIWWRLVIILAIAIGASIAFGVLLNGYAGVSKLLSTP</sequence>
<dbReference type="PRINTS" id="PR00038">
    <property type="entry name" value="HTHLUXR"/>
</dbReference>
<dbReference type="EMBL" id="FXWL01000002">
    <property type="protein sequence ID" value="SMQ76937.1"/>
    <property type="molecule type" value="Genomic_DNA"/>
</dbReference>